<feature type="region of interest" description="Disordered" evidence="1">
    <location>
        <begin position="1"/>
        <end position="23"/>
    </location>
</feature>
<dbReference type="Gramene" id="TVU44008">
    <property type="protein sequence ID" value="TVU44008"/>
    <property type="gene ID" value="EJB05_03432"/>
</dbReference>
<dbReference type="Proteomes" id="UP000324897">
    <property type="component" value="Chromosome 5"/>
</dbReference>
<comment type="caution">
    <text evidence="2">The sequence shown here is derived from an EMBL/GenBank/DDBJ whole genome shotgun (WGS) entry which is preliminary data.</text>
</comment>
<keyword evidence="3" id="KW-1185">Reference proteome</keyword>
<sequence>PHPNATLQEGLPYPVPGSKDGGAKHLAAVHSRAARTAASAARTLPPPPPASTFLKRGLRGFDRR</sequence>
<feature type="non-terminal residue" evidence="2">
    <location>
        <position position="1"/>
    </location>
</feature>
<dbReference type="EMBL" id="RWGY01000004">
    <property type="protein sequence ID" value="TVU44008.1"/>
    <property type="molecule type" value="Genomic_DNA"/>
</dbReference>
<feature type="region of interest" description="Disordered" evidence="1">
    <location>
        <begin position="37"/>
        <end position="64"/>
    </location>
</feature>
<dbReference type="AlphaFoldDB" id="A0A5J9W799"/>
<evidence type="ECO:0000256" key="1">
    <source>
        <dbReference type="SAM" id="MobiDB-lite"/>
    </source>
</evidence>
<protein>
    <submittedName>
        <fullName evidence="2">Uncharacterized protein</fullName>
    </submittedName>
</protein>
<accession>A0A5J9W799</accession>
<gene>
    <name evidence="2" type="ORF">EJB05_03432</name>
</gene>
<reference evidence="2 3" key="1">
    <citation type="journal article" date="2019" name="Sci. Rep.">
        <title>A high-quality genome of Eragrostis curvula grass provides insights into Poaceae evolution and supports new strategies to enhance forage quality.</title>
        <authorList>
            <person name="Carballo J."/>
            <person name="Santos B.A.C.M."/>
            <person name="Zappacosta D."/>
            <person name="Garbus I."/>
            <person name="Selva J.P."/>
            <person name="Gallo C.A."/>
            <person name="Diaz A."/>
            <person name="Albertini E."/>
            <person name="Caccamo M."/>
            <person name="Echenique V."/>
        </authorList>
    </citation>
    <scope>NUCLEOTIDE SEQUENCE [LARGE SCALE GENOMIC DNA]</scope>
    <source>
        <strain evidence="3">cv. Victoria</strain>
        <tissue evidence="2">Leaf</tissue>
    </source>
</reference>
<organism evidence="2 3">
    <name type="scientific">Eragrostis curvula</name>
    <name type="common">weeping love grass</name>
    <dbReference type="NCBI Taxonomy" id="38414"/>
    <lineage>
        <taxon>Eukaryota</taxon>
        <taxon>Viridiplantae</taxon>
        <taxon>Streptophyta</taxon>
        <taxon>Embryophyta</taxon>
        <taxon>Tracheophyta</taxon>
        <taxon>Spermatophyta</taxon>
        <taxon>Magnoliopsida</taxon>
        <taxon>Liliopsida</taxon>
        <taxon>Poales</taxon>
        <taxon>Poaceae</taxon>
        <taxon>PACMAD clade</taxon>
        <taxon>Chloridoideae</taxon>
        <taxon>Eragrostideae</taxon>
        <taxon>Eragrostidinae</taxon>
        <taxon>Eragrostis</taxon>
    </lineage>
</organism>
<name>A0A5J9W799_9POAL</name>
<evidence type="ECO:0000313" key="2">
    <source>
        <dbReference type="EMBL" id="TVU44008.1"/>
    </source>
</evidence>
<proteinExistence type="predicted"/>
<evidence type="ECO:0000313" key="3">
    <source>
        <dbReference type="Proteomes" id="UP000324897"/>
    </source>
</evidence>